<evidence type="ECO:0000256" key="1">
    <source>
        <dbReference type="SAM" id="MobiDB-lite"/>
    </source>
</evidence>
<gene>
    <name evidence="2" type="ORF">FJV41_00420</name>
</gene>
<dbReference type="EMBL" id="VIFM01000001">
    <property type="protein sequence ID" value="TQF18059.1"/>
    <property type="molecule type" value="Genomic_DNA"/>
</dbReference>
<feature type="region of interest" description="Disordered" evidence="1">
    <location>
        <begin position="18"/>
        <end position="51"/>
    </location>
</feature>
<name>A0A540XA49_9BACT</name>
<reference evidence="2 3" key="1">
    <citation type="submission" date="2019-06" db="EMBL/GenBank/DDBJ databases">
        <authorList>
            <person name="Livingstone P."/>
            <person name="Whitworth D."/>
        </authorList>
    </citation>
    <scope>NUCLEOTIDE SEQUENCE [LARGE SCALE GENOMIC DNA]</scope>
    <source>
        <strain evidence="2 3">AM401</strain>
    </source>
</reference>
<organism evidence="2 3">
    <name type="scientific">Myxococcus llanfairpwllgwyngyllgogerychwyrndrobwllllantysiliogogogochensis</name>
    <dbReference type="NCBI Taxonomy" id="2590453"/>
    <lineage>
        <taxon>Bacteria</taxon>
        <taxon>Pseudomonadati</taxon>
        <taxon>Myxococcota</taxon>
        <taxon>Myxococcia</taxon>
        <taxon>Myxococcales</taxon>
        <taxon>Cystobacterineae</taxon>
        <taxon>Myxococcaceae</taxon>
        <taxon>Myxococcus</taxon>
    </lineage>
</organism>
<evidence type="ECO:0000313" key="2">
    <source>
        <dbReference type="EMBL" id="TQF18059.1"/>
    </source>
</evidence>
<dbReference type="OrthoDB" id="5382994at2"/>
<evidence type="ECO:0000313" key="3">
    <source>
        <dbReference type="Proteomes" id="UP000315369"/>
    </source>
</evidence>
<comment type="caution">
    <text evidence="2">The sequence shown here is derived from an EMBL/GenBank/DDBJ whole genome shotgun (WGS) entry which is preliminary data.</text>
</comment>
<dbReference type="Proteomes" id="UP000315369">
    <property type="component" value="Unassembled WGS sequence"/>
</dbReference>
<dbReference type="PROSITE" id="PS51257">
    <property type="entry name" value="PROKAR_LIPOPROTEIN"/>
    <property type="match status" value="1"/>
</dbReference>
<dbReference type="AlphaFoldDB" id="A0A540XA49"/>
<keyword evidence="3" id="KW-1185">Reference proteome</keyword>
<protein>
    <recommendedName>
        <fullName evidence="4">Lipoprotein</fullName>
    </recommendedName>
</protein>
<accession>A0A540XA49</accession>
<proteinExistence type="predicted"/>
<sequence length="96" mass="10519">MTLSRWVVGMSALLVSACGGPPPEQSEEATPAAEVSTVEQHSEPPGGEVRYGEHRTYYTSATKTTWAGAWHYDCEGYITVSGQVTPYYTDIRFICP</sequence>
<evidence type="ECO:0008006" key="4">
    <source>
        <dbReference type="Google" id="ProtNLM"/>
    </source>
</evidence>